<proteinExistence type="predicted"/>
<gene>
    <name evidence="2" type="ORF">SAMN06297129_2239</name>
</gene>
<keyword evidence="1" id="KW-1133">Transmembrane helix</keyword>
<organism evidence="2 3">
    <name type="scientific">Pseudooceanicola antarcticus</name>
    <dbReference type="NCBI Taxonomy" id="1247613"/>
    <lineage>
        <taxon>Bacteria</taxon>
        <taxon>Pseudomonadati</taxon>
        <taxon>Pseudomonadota</taxon>
        <taxon>Alphaproteobacteria</taxon>
        <taxon>Rhodobacterales</taxon>
        <taxon>Paracoccaceae</taxon>
        <taxon>Pseudooceanicola</taxon>
    </lineage>
</organism>
<evidence type="ECO:0000313" key="2">
    <source>
        <dbReference type="EMBL" id="SNY52253.1"/>
    </source>
</evidence>
<dbReference type="RefSeq" id="WP_269778123.1">
    <property type="nucleotide sequence ID" value="NZ_OBEA01000004.1"/>
</dbReference>
<sequence length="40" mass="4228">MLNDILQTARRAPAAFLQDLFGAAALVVLLVGSLYLPALT</sequence>
<keyword evidence="1" id="KW-0472">Membrane</keyword>
<keyword evidence="1" id="KW-0812">Transmembrane</keyword>
<evidence type="ECO:0000313" key="3">
    <source>
        <dbReference type="Proteomes" id="UP000231655"/>
    </source>
</evidence>
<name>A0A285IWQ4_9RHOB</name>
<accession>A0A285IWQ4</accession>
<dbReference type="Proteomes" id="UP000231655">
    <property type="component" value="Unassembled WGS sequence"/>
</dbReference>
<dbReference type="AlphaFoldDB" id="A0A285IWQ4"/>
<feature type="transmembrane region" description="Helical" evidence="1">
    <location>
        <begin position="20"/>
        <end position="39"/>
    </location>
</feature>
<protein>
    <submittedName>
        <fullName evidence="2">Uncharacterized protein</fullName>
    </submittedName>
</protein>
<dbReference type="EMBL" id="OBEA01000004">
    <property type="protein sequence ID" value="SNY52253.1"/>
    <property type="molecule type" value="Genomic_DNA"/>
</dbReference>
<reference evidence="2 3" key="1">
    <citation type="submission" date="2017-09" db="EMBL/GenBank/DDBJ databases">
        <authorList>
            <person name="Ehlers B."/>
            <person name="Leendertz F.H."/>
        </authorList>
    </citation>
    <scope>NUCLEOTIDE SEQUENCE [LARGE SCALE GENOMIC DNA]</scope>
    <source>
        <strain evidence="2 3">CGMCC 1.12662</strain>
    </source>
</reference>
<evidence type="ECO:0000256" key="1">
    <source>
        <dbReference type="SAM" id="Phobius"/>
    </source>
</evidence>